<dbReference type="EMBL" id="RCHS01003243">
    <property type="protein sequence ID" value="RMX43122.1"/>
    <property type="molecule type" value="Genomic_DNA"/>
</dbReference>
<keyword evidence="8" id="KW-1185">Reference proteome</keyword>
<evidence type="ECO:0000256" key="2">
    <source>
        <dbReference type="ARBA" id="ARBA00022490"/>
    </source>
</evidence>
<evidence type="ECO:0000313" key="8">
    <source>
        <dbReference type="Proteomes" id="UP000275408"/>
    </source>
</evidence>
<dbReference type="Pfam" id="PF00076">
    <property type="entry name" value="RRM_1"/>
    <property type="match status" value="2"/>
</dbReference>
<dbReference type="GO" id="GO:0003729">
    <property type="term" value="F:mRNA binding"/>
    <property type="evidence" value="ECO:0007669"/>
    <property type="project" value="TreeGrafter"/>
</dbReference>
<evidence type="ECO:0000256" key="3">
    <source>
        <dbReference type="ARBA" id="ARBA00022737"/>
    </source>
</evidence>
<evidence type="ECO:0000256" key="1">
    <source>
        <dbReference type="ARBA" id="ARBA00004496"/>
    </source>
</evidence>
<dbReference type="Gene3D" id="3.30.70.330">
    <property type="match status" value="2"/>
</dbReference>
<dbReference type="SUPFAM" id="SSF54928">
    <property type="entry name" value="RNA-binding domain, RBD"/>
    <property type="match status" value="2"/>
</dbReference>
<proteinExistence type="predicted"/>
<comment type="subcellular location">
    <subcellularLocation>
        <location evidence="1">Cytoplasm</location>
    </subcellularLocation>
</comment>
<organism evidence="7 8">
    <name type="scientific">Pocillopora damicornis</name>
    <name type="common">Cauliflower coral</name>
    <name type="synonym">Millepora damicornis</name>
    <dbReference type="NCBI Taxonomy" id="46731"/>
    <lineage>
        <taxon>Eukaryota</taxon>
        <taxon>Metazoa</taxon>
        <taxon>Cnidaria</taxon>
        <taxon>Anthozoa</taxon>
        <taxon>Hexacorallia</taxon>
        <taxon>Scleractinia</taxon>
        <taxon>Astrocoeniina</taxon>
        <taxon>Pocilloporidae</taxon>
        <taxon>Pocillopora</taxon>
    </lineage>
</organism>
<dbReference type="FunFam" id="3.30.70.330:FF:000025">
    <property type="entry name" value="RNA-binding protein Musashi homolog 2 isoform X1"/>
    <property type="match status" value="1"/>
</dbReference>
<reference evidence="7 8" key="1">
    <citation type="journal article" date="2018" name="Sci. Rep.">
        <title>Comparative analysis of the Pocillopora damicornis genome highlights role of immune system in coral evolution.</title>
        <authorList>
            <person name="Cunning R."/>
            <person name="Bay R.A."/>
            <person name="Gillette P."/>
            <person name="Baker A.C."/>
            <person name="Traylor-Knowles N."/>
        </authorList>
    </citation>
    <scope>NUCLEOTIDE SEQUENCE [LARGE SCALE GENOMIC DNA]</scope>
    <source>
        <strain evidence="7">RSMAS</strain>
        <tissue evidence="7">Whole animal</tissue>
    </source>
</reference>
<sequence length="435" mass="47372">MEADSPQTSGASKVDLPNDPGKMFVGGLSWETTAEGLQEYFSKFGDLKECLVMRDPNTKQSRGFGFVTFEDPTAVDAVLKACPHDLDHKKIDPKVAVPKRPQPKLVTKTKKIFVGGVSASTTEEDLTNFFKQYGEVAESKLMFDKVTHRHRGFGFVTFETEDAAESACEEQFHLINDKKTEVKKAQPREVMQSLQGGRGRAGRALAGRGFLYPFPPGFRGFPPSGFGPGFGNFGGPFQGGYSPAAAFAAFAAQNRPVRGKGRGYLGNYPGMLGFTGYPSGFMNPPDQRRTAGGQYYADYATISNQGGRSGPNRPPDIPQVNPAMPEYTDYQGMNYHHTQQFGPPPPSPVSRAFATAATSPGPVQDLGSYINSAANTSADGLGYTATSPQPTGFGHAMALQLFNLQQQLNQYSSEGGEHHYFRWPLKNHRHETLID</sequence>
<keyword evidence="3" id="KW-0677">Repeat</keyword>
<dbReference type="PANTHER" id="PTHR48032:SF18">
    <property type="entry name" value="RRM DOMAIN-CONTAINING PROTEIN"/>
    <property type="match status" value="1"/>
</dbReference>
<dbReference type="OrthoDB" id="1875751at2759"/>
<evidence type="ECO:0000259" key="6">
    <source>
        <dbReference type="PROSITE" id="PS50102"/>
    </source>
</evidence>
<dbReference type="GO" id="GO:0005737">
    <property type="term" value="C:cytoplasm"/>
    <property type="evidence" value="ECO:0007669"/>
    <property type="project" value="UniProtKB-SubCell"/>
</dbReference>
<accession>A0A3M6TNZ9</accession>
<comment type="caution">
    <text evidence="7">The sequence shown here is derived from an EMBL/GenBank/DDBJ whole genome shotgun (WGS) entry which is preliminary data.</text>
</comment>
<dbReference type="GO" id="GO:0006417">
    <property type="term" value="P:regulation of translation"/>
    <property type="evidence" value="ECO:0007669"/>
    <property type="project" value="TreeGrafter"/>
</dbReference>
<protein>
    <recommendedName>
        <fullName evidence="6">RRM domain-containing protein</fullName>
    </recommendedName>
</protein>
<dbReference type="InterPro" id="IPR000504">
    <property type="entry name" value="RRM_dom"/>
</dbReference>
<evidence type="ECO:0000256" key="4">
    <source>
        <dbReference type="ARBA" id="ARBA00022884"/>
    </source>
</evidence>
<dbReference type="PROSITE" id="PS50102">
    <property type="entry name" value="RRM"/>
    <property type="match status" value="2"/>
</dbReference>
<dbReference type="AlphaFoldDB" id="A0A3M6TNZ9"/>
<name>A0A3M6TNZ9_POCDA</name>
<keyword evidence="4 5" id="KW-0694">RNA-binding</keyword>
<feature type="domain" description="RRM" evidence="6">
    <location>
        <begin position="110"/>
        <end position="187"/>
    </location>
</feature>
<dbReference type="PANTHER" id="PTHR48032">
    <property type="entry name" value="RNA-BINDING PROTEIN MUSASHI HOMOLOG RBP6"/>
    <property type="match status" value="1"/>
</dbReference>
<keyword evidence="2" id="KW-0963">Cytoplasm</keyword>
<gene>
    <name evidence="7" type="ORF">pdam_00006868</name>
</gene>
<dbReference type="Proteomes" id="UP000275408">
    <property type="component" value="Unassembled WGS sequence"/>
</dbReference>
<evidence type="ECO:0000256" key="5">
    <source>
        <dbReference type="PROSITE-ProRule" id="PRU00176"/>
    </source>
</evidence>
<evidence type="ECO:0000313" key="7">
    <source>
        <dbReference type="EMBL" id="RMX43122.1"/>
    </source>
</evidence>
<feature type="domain" description="RRM" evidence="6">
    <location>
        <begin position="21"/>
        <end position="100"/>
    </location>
</feature>
<dbReference type="STRING" id="46731.A0A3M6TNZ9"/>
<dbReference type="InterPro" id="IPR035979">
    <property type="entry name" value="RBD_domain_sf"/>
</dbReference>
<dbReference type="SMART" id="SM00360">
    <property type="entry name" value="RRM"/>
    <property type="match status" value="2"/>
</dbReference>
<dbReference type="InterPro" id="IPR012677">
    <property type="entry name" value="Nucleotide-bd_a/b_plait_sf"/>
</dbReference>